<dbReference type="AlphaFoldDB" id="A0A165KN25"/>
<dbReference type="PANTHER" id="PTHR44845:SF1">
    <property type="entry name" value="L-2-AMINOADIPATE REDUCTASE"/>
    <property type="match status" value="1"/>
</dbReference>
<keyword evidence="5" id="KW-1185">Reference proteome</keyword>
<feature type="domain" description="Thioester reductase (TE)" evidence="3">
    <location>
        <begin position="49"/>
        <end position="268"/>
    </location>
</feature>
<dbReference type="EMBL" id="KV429194">
    <property type="protein sequence ID" value="KZT63346.1"/>
    <property type="molecule type" value="Genomic_DNA"/>
</dbReference>
<evidence type="ECO:0000313" key="5">
    <source>
        <dbReference type="Proteomes" id="UP000076727"/>
    </source>
</evidence>
<evidence type="ECO:0000256" key="2">
    <source>
        <dbReference type="ARBA" id="ARBA00022553"/>
    </source>
</evidence>
<dbReference type="SUPFAM" id="SSF51735">
    <property type="entry name" value="NAD(P)-binding Rossmann-fold domains"/>
    <property type="match status" value="1"/>
</dbReference>
<dbReference type="InterPro" id="IPR013120">
    <property type="entry name" value="FAR_NAD-bd"/>
</dbReference>
<proteinExistence type="predicted"/>
<evidence type="ECO:0000256" key="1">
    <source>
        <dbReference type="ARBA" id="ARBA00022450"/>
    </source>
</evidence>
<gene>
    <name evidence="4" type="ORF">DAEQUDRAFT_680555</name>
</gene>
<dbReference type="STRING" id="1314783.A0A165KN25"/>
<organism evidence="4 5">
    <name type="scientific">Daedalea quercina L-15889</name>
    <dbReference type="NCBI Taxonomy" id="1314783"/>
    <lineage>
        <taxon>Eukaryota</taxon>
        <taxon>Fungi</taxon>
        <taxon>Dikarya</taxon>
        <taxon>Basidiomycota</taxon>
        <taxon>Agaricomycotina</taxon>
        <taxon>Agaricomycetes</taxon>
        <taxon>Polyporales</taxon>
        <taxon>Fomitopsis</taxon>
    </lineage>
</organism>
<evidence type="ECO:0000313" key="4">
    <source>
        <dbReference type="EMBL" id="KZT63346.1"/>
    </source>
</evidence>
<sequence>MSTANLADAARIHATQTLLAKYTSHLPPRPPPSTDTFHSRTLSGSVVLVTGTTGSLGCHLLETLVCASSVSRIYAVNRRDRGSRKLRERQAEALRERGIDEDTLASKKVVLVEADLTKSHFGLPEEEYREMHESVTHVLHNAWRVDLISPLWIFEPNIAGLRGLIDFCLTSPHPTAPRLVFTSSIWIVGRAPRDQPVLEDPIPVSWPLGAGYTEAKWVAEELVYAATRVTSLDGLVVRVGQLTGGKAGAWATSEWYPCMVQSAAKNGVGCFPDDNRVHSCCTPPTWNGIADSDNVAQLMDILPFELAASALLDFLHVPKDVLDRAAPTRTVHLVHPRPVPWHDVAEHVACELGARLVSYSEWLRDVELFAVFKADCSVRKARRLRAQALLPFFQDMNRTMLAGARAMGFPAWDGPRGVAASPTLADPNLEQLSVEDVKRWIGYWRRIGFIQDEQAHEGIQERARL</sequence>
<accession>A0A165KN25</accession>
<evidence type="ECO:0000259" key="3">
    <source>
        <dbReference type="Pfam" id="PF07993"/>
    </source>
</evidence>
<reference evidence="4 5" key="1">
    <citation type="journal article" date="2016" name="Mol. Biol. Evol.">
        <title>Comparative Genomics of Early-Diverging Mushroom-Forming Fungi Provides Insights into the Origins of Lignocellulose Decay Capabilities.</title>
        <authorList>
            <person name="Nagy L.G."/>
            <person name="Riley R."/>
            <person name="Tritt A."/>
            <person name="Adam C."/>
            <person name="Daum C."/>
            <person name="Floudas D."/>
            <person name="Sun H."/>
            <person name="Yadav J.S."/>
            <person name="Pangilinan J."/>
            <person name="Larsson K.H."/>
            <person name="Matsuura K."/>
            <person name="Barry K."/>
            <person name="Labutti K."/>
            <person name="Kuo R."/>
            <person name="Ohm R.A."/>
            <person name="Bhattacharya S.S."/>
            <person name="Shirouzu T."/>
            <person name="Yoshinaga Y."/>
            <person name="Martin F.M."/>
            <person name="Grigoriev I.V."/>
            <person name="Hibbett D.S."/>
        </authorList>
    </citation>
    <scope>NUCLEOTIDE SEQUENCE [LARGE SCALE GENOMIC DNA]</scope>
    <source>
        <strain evidence="4 5">L-15889</strain>
    </source>
</reference>
<keyword evidence="2" id="KW-0597">Phosphoprotein</keyword>
<dbReference type="Pfam" id="PF07993">
    <property type="entry name" value="NAD_binding_4"/>
    <property type="match status" value="1"/>
</dbReference>
<dbReference type="InterPro" id="IPR036291">
    <property type="entry name" value="NAD(P)-bd_dom_sf"/>
</dbReference>
<protein>
    <submittedName>
        <fullName evidence="4">NAD(P)-binding protein</fullName>
    </submittedName>
</protein>
<name>A0A165KN25_9APHY</name>
<dbReference type="PANTHER" id="PTHR44845">
    <property type="entry name" value="CARRIER DOMAIN-CONTAINING PROTEIN"/>
    <property type="match status" value="1"/>
</dbReference>
<dbReference type="OrthoDB" id="2499931at2759"/>
<keyword evidence="1" id="KW-0596">Phosphopantetheine</keyword>
<dbReference type="Gene3D" id="3.40.50.720">
    <property type="entry name" value="NAD(P)-binding Rossmann-like Domain"/>
    <property type="match status" value="1"/>
</dbReference>
<dbReference type="Proteomes" id="UP000076727">
    <property type="component" value="Unassembled WGS sequence"/>
</dbReference>